<reference evidence="5 6" key="1">
    <citation type="submission" date="2024-10" db="EMBL/GenBank/DDBJ databases">
        <title>Aeromonas and Pseudomonas from the Cagarras Archipelago, Rio de Janeiro, Brazil.</title>
        <authorList>
            <person name="Canellas A.L.B."/>
            <person name="Laport M.S."/>
        </authorList>
    </citation>
    <scope>NUCLEOTIDE SEQUENCE [LARGE SCALE GENOMIC DNA]</scope>
    <source>
        <strain evidence="5 6">CPF-4</strain>
    </source>
</reference>
<dbReference type="EMBL" id="JBINXB010000006">
    <property type="protein sequence ID" value="MFH6565716.1"/>
    <property type="molecule type" value="Genomic_DNA"/>
</dbReference>
<dbReference type="RefSeq" id="WP_395246853.1">
    <property type="nucleotide sequence ID" value="NZ_JBINXA010000010.1"/>
</dbReference>
<dbReference type="Pfam" id="PF18276">
    <property type="entry name" value="TcA_TcB_BD"/>
    <property type="match status" value="2"/>
</dbReference>
<dbReference type="InterPro" id="IPR046839">
    <property type="entry name" value="ABC_toxin_N"/>
</dbReference>
<dbReference type="Proteomes" id="UP001609821">
    <property type="component" value="Unassembled WGS sequence"/>
</dbReference>
<proteinExistence type="predicted"/>
<evidence type="ECO:0000313" key="6">
    <source>
        <dbReference type="Proteomes" id="UP001609821"/>
    </source>
</evidence>
<dbReference type="Pfam" id="PF18413">
    <property type="entry name" value="Neuraminidase"/>
    <property type="match status" value="1"/>
</dbReference>
<feature type="domain" description="Neuraminidase-like" evidence="3">
    <location>
        <begin position="177"/>
        <end position="274"/>
    </location>
</feature>
<feature type="coiled-coil region" evidence="1">
    <location>
        <begin position="1025"/>
        <end position="1073"/>
    </location>
</feature>
<evidence type="ECO:0000259" key="3">
    <source>
        <dbReference type="Pfam" id="PF18413"/>
    </source>
</evidence>
<keyword evidence="6" id="KW-1185">Reference proteome</keyword>
<feature type="domain" description="ABC toxin N-terminal" evidence="4">
    <location>
        <begin position="9"/>
        <end position="143"/>
    </location>
</feature>
<evidence type="ECO:0000313" key="5">
    <source>
        <dbReference type="EMBL" id="MFH6565716.1"/>
    </source>
</evidence>
<dbReference type="InterPro" id="IPR041079">
    <property type="entry name" value="Neuraminidase-like"/>
</dbReference>
<protein>
    <submittedName>
        <fullName evidence="5">Neuraminidase-like domain-containing protein</fullName>
    </submittedName>
</protein>
<dbReference type="Pfam" id="PF20220">
    <property type="entry name" value="ABC_toxin_N"/>
    <property type="match status" value="1"/>
</dbReference>
<comment type="caution">
    <text evidence="5">The sequence shown here is derived from an EMBL/GenBank/DDBJ whole genome shotgun (WGS) entry which is preliminary data.</text>
</comment>
<dbReference type="InterPro" id="IPR040840">
    <property type="entry name" value="TcA_TcB_BD"/>
</dbReference>
<feature type="domain" description="Tc toxin complex TcA C-terminal TcB-binding" evidence="2">
    <location>
        <begin position="1052"/>
        <end position="1275"/>
    </location>
</feature>
<keyword evidence="1" id="KW-0175">Coiled coil</keyword>
<sequence>MNEKLMAGLNESRRDAMVPYYLKYVIPARNLGTLAEKITTAEDLYEYLLLDPKVSGQIKTSRIAEAVASTQLYLHRCREQLEPNTNMVAMQDASRDNGYFSRWNAYNKRYATWAGLQRLLYYPASYIDPELRYSKTQLFKELESAINQGRITEERVEQAFTQYVSGLRTVLDIRYDSGYQVEPASEKGAAYFCGSIPGTTGEYYWRRTDYTDFGTNAKVRNAASWSEWLKIDAPLQPIPGTTPSIVFFANRLHVLCVHQYNGGVTAVGTQGDTELNMLQELQIATLRPSGQWSLRSWPLSNSPRDVFAAELRDAEGEIEPVLGVFFYTSEGLSLYRFSKILQLIDAPGTAVSCLFLYADKTFPDYHDIPVRQPLLSQAPTSPFDYSMTSTFSYEQVDGNLYCRFTNVRFIKNGSSLSISIEAEDKFGHGGAISIMLYQAGVILERFGFNMSGATKKTYVINTPFSFDDFVKDASTRVDFIKGAVTRPIPLQRSSPGEPLTLKNFSSSSSLWIPTARDSAGRTQMLYTKPGNASEYVLTTLAGPLLEQKMLEDVQALLSWDVQQTKVDPSGYNGSNISRITSFEGGVGLYTWELFFHAPFLIANRLLAEQRFDEADLWFKRIFDPAGYRDSKGVLQTENSKPRYWNVRPLQEDVTWGSAAPIDTDDPDVIATADPMNYKLAVFLRGLELLAARGDQLYRQQTRDSLSEAKMWYMQALQLLGTRPVLPLALAWDAPTLEAASSSNNLRLLELETLVKERQALLAPASLRQVVVANGPFRPPVDTAVLAYWDRFEGRLYNLRRHLSIDGQPLSLALFEPAADPRSLQLARQAGDGAGGLQAGSAPALWPQRFMVLLDRARNAVQQVVQFGANLQGVLERRDADALSVLQQTQQGGLLALMREAHMANQASLQHTLSGLEGSQAAILARQQHYDALFEENISEREQHAMDLRSDANYLDYTAGALRLVAGGLNALPTMAMAGAGAGVAFAFGMGGAGWGKLGSVVDASSDVLRLASGIMQGEAAKVDVSEQYRRRRQDWDLQRDQARREGEVITSQIDALKEQITMAEKQRQQTEMEQANNDVVLEMLGTRFTGKALFNWQAARLSTLYYQLYDSVSSLCAQTQASLHWETRDKRNYLRPGNWSDLYQGLLAGESQLLSLQQMEAAYLSWDQRTLQVRKTASLRTLDATLINRIKQLLAPDSLVNVDLDTTQSKVQVALDSNSNLSLSFKLDDLNILGDYPSSLNLGSSRLIKTFSVTLPALLGPYENVQALLRYDSSQPLANGCKAVALSHGLDDSGQFQLDFNDGKYLPFEGLSVETGSFSLVFPNAQRGQQAMLLSLNDIILHVGYTIR</sequence>
<name>A0ABW7LVZ8_9PSED</name>
<organism evidence="5 6">
    <name type="scientific">Pseudomonas kulmbachensis</name>
    <dbReference type="NCBI Taxonomy" id="3043408"/>
    <lineage>
        <taxon>Bacteria</taxon>
        <taxon>Pseudomonadati</taxon>
        <taxon>Pseudomonadota</taxon>
        <taxon>Gammaproteobacteria</taxon>
        <taxon>Pseudomonadales</taxon>
        <taxon>Pseudomonadaceae</taxon>
        <taxon>Pseudomonas</taxon>
    </lineage>
</organism>
<feature type="domain" description="Tc toxin complex TcA C-terminal TcB-binding" evidence="2">
    <location>
        <begin position="1280"/>
        <end position="1346"/>
    </location>
</feature>
<evidence type="ECO:0000259" key="4">
    <source>
        <dbReference type="Pfam" id="PF20220"/>
    </source>
</evidence>
<evidence type="ECO:0000259" key="2">
    <source>
        <dbReference type="Pfam" id="PF18276"/>
    </source>
</evidence>
<evidence type="ECO:0000256" key="1">
    <source>
        <dbReference type="SAM" id="Coils"/>
    </source>
</evidence>
<accession>A0ABW7LVZ8</accession>
<gene>
    <name evidence="5" type="ORF">ACHMWK_07020</name>
</gene>